<accession>X1KE86</accession>
<comment type="caution">
    <text evidence="1">The sequence shown here is derived from an EMBL/GenBank/DDBJ whole genome shotgun (WGS) entry which is preliminary data.</text>
</comment>
<dbReference type="EMBL" id="BARU01040157">
    <property type="protein sequence ID" value="GAH88469.1"/>
    <property type="molecule type" value="Genomic_DNA"/>
</dbReference>
<gene>
    <name evidence="1" type="ORF">S03H2_62129</name>
</gene>
<evidence type="ECO:0000313" key="1">
    <source>
        <dbReference type="EMBL" id="GAH88469.1"/>
    </source>
</evidence>
<proteinExistence type="predicted"/>
<name>X1KE86_9ZZZZ</name>
<protein>
    <submittedName>
        <fullName evidence="1">Uncharacterized protein</fullName>
    </submittedName>
</protein>
<organism evidence="1">
    <name type="scientific">marine sediment metagenome</name>
    <dbReference type="NCBI Taxonomy" id="412755"/>
    <lineage>
        <taxon>unclassified sequences</taxon>
        <taxon>metagenomes</taxon>
        <taxon>ecological metagenomes</taxon>
    </lineage>
</organism>
<feature type="non-terminal residue" evidence="1">
    <location>
        <position position="1"/>
    </location>
</feature>
<sequence length="49" mass="6092">TIPEDERLRQYGEGLPDHRLAENWEILKDSVKMWRDRRFLPENVRRIKE</sequence>
<dbReference type="AlphaFoldDB" id="X1KE86"/>
<reference evidence="1" key="1">
    <citation type="journal article" date="2014" name="Front. Microbiol.">
        <title>High frequency of phylogenetically diverse reductive dehalogenase-homologous genes in deep subseafloor sedimentary metagenomes.</title>
        <authorList>
            <person name="Kawai M."/>
            <person name="Futagami T."/>
            <person name="Toyoda A."/>
            <person name="Takaki Y."/>
            <person name="Nishi S."/>
            <person name="Hori S."/>
            <person name="Arai W."/>
            <person name="Tsubouchi T."/>
            <person name="Morono Y."/>
            <person name="Uchiyama I."/>
            <person name="Ito T."/>
            <person name="Fujiyama A."/>
            <person name="Inagaki F."/>
            <person name="Takami H."/>
        </authorList>
    </citation>
    <scope>NUCLEOTIDE SEQUENCE</scope>
    <source>
        <strain evidence="1">Expedition CK06-06</strain>
    </source>
</reference>